<evidence type="ECO:0000256" key="1">
    <source>
        <dbReference type="SAM" id="MobiDB-lite"/>
    </source>
</evidence>
<dbReference type="OrthoDB" id="6266434at2759"/>
<evidence type="ECO:0000313" key="2">
    <source>
        <dbReference type="EMBL" id="TGZ58279.1"/>
    </source>
</evidence>
<gene>
    <name evidence="2" type="ORF">CRM22_009737</name>
</gene>
<name>A0A4S2LCL2_OPIFE</name>
<feature type="compositionally biased region" description="Polar residues" evidence="1">
    <location>
        <begin position="73"/>
        <end position="83"/>
    </location>
</feature>
<evidence type="ECO:0000313" key="3">
    <source>
        <dbReference type="Proteomes" id="UP000308267"/>
    </source>
</evidence>
<dbReference type="AlphaFoldDB" id="A0A4S2LCL2"/>
<accession>A0A4S2LCL2</accession>
<sequence length="106" mass="11422">MDTTPNMNLDTVVNEAEFPVVTSPAGHREDAAYQTDPVSITLPNSTLVKTKISVATANTSRDRHPVVNQTRLKVASSGGNVSDVSCRLPPSRRAPQRGQKQRNNGP</sequence>
<feature type="region of interest" description="Disordered" evidence="1">
    <location>
        <begin position="73"/>
        <end position="106"/>
    </location>
</feature>
<dbReference type="EMBL" id="SJOL01009319">
    <property type="protein sequence ID" value="TGZ58279.1"/>
    <property type="molecule type" value="Genomic_DNA"/>
</dbReference>
<dbReference type="Proteomes" id="UP000308267">
    <property type="component" value="Unassembled WGS sequence"/>
</dbReference>
<proteinExistence type="predicted"/>
<reference evidence="2 3" key="1">
    <citation type="journal article" date="2019" name="BMC Genomics">
        <title>New insights from Opisthorchis felineus genome: update on genomics of the epidemiologically important liver flukes.</title>
        <authorList>
            <person name="Ershov N.I."/>
            <person name="Mordvinov V.A."/>
            <person name="Prokhortchouk E.B."/>
            <person name="Pakharukova M.Y."/>
            <person name="Gunbin K.V."/>
            <person name="Ustyantsev K."/>
            <person name="Genaev M.A."/>
            <person name="Blinov A.G."/>
            <person name="Mazur A."/>
            <person name="Boulygina E."/>
            <person name="Tsygankova S."/>
            <person name="Khrameeva E."/>
            <person name="Chekanov N."/>
            <person name="Fan G."/>
            <person name="Xiao A."/>
            <person name="Zhang H."/>
            <person name="Xu X."/>
            <person name="Yang H."/>
            <person name="Solovyev V."/>
            <person name="Lee S.M."/>
            <person name="Liu X."/>
            <person name="Afonnikov D.A."/>
            <person name="Skryabin K.G."/>
        </authorList>
    </citation>
    <scope>NUCLEOTIDE SEQUENCE [LARGE SCALE GENOMIC DNA]</scope>
    <source>
        <strain evidence="2">AK-0245</strain>
        <tissue evidence="2">Whole organism</tissue>
    </source>
</reference>
<comment type="caution">
    <text evidence="2">The sequence shown here is derived from an EMBL/GenBank/DDBJ whole genome shotgun (WGS) entry which is preliminary data.</text>
</comment>
<dbReference type="STRING" id="147828.A0A4S2LCL2"/>
<keyword evidence="3" id="KW-1185">Reference proteome</keyword>
<protein>
    <submittedName>
        <fullName evidence="2">Uncharacterized protein</fullName>
    </submittedName>
</protein>
<organism evidence="2 3">
    <name type="scientific">Opisthorchis felineus</name>
    <dbReference type="NCBI Taxonomy" id="147828"/>
    <lineage>
        <taxon>Eukaryota</taxon>
        <taxon>Metazoa</taxon>
        <taxon>Spiralia</taxon>
        <taxon>Lophotrochozoa</taxon>
        <taxon>Platyhelminthes</taxon>
        <taxon>Trematoda</taxon>
        <taxon>Digenea</taxon>
        <taxon>Opisthorchiida</taxon>
        <taxon>Opisthorchiata</taxon>
        <taxon>Opisthorchiidae</taxon>
        <taxon>Opisthorchis</taxon>
    </lineage>
</organism>